<dbReference type="RefSeq" id="WP_020509678.1">
    <property type="nucleotide sequence ID" value="NZ_JBIAZU010000001.1"/>
</dbReference>
<gene>
    <name evidence="2" type="ORF">ACFY35_07875</name>
</gene>
<dbReference type="Gene3D" id="2.60.40.1180">
    <property type="entry name" value="Golgi alpha-mannosidase II"/>
    <property type="match status" value="1"/>
</dbReference>
<feature type="domain" description="Glycosyl hydrolase family 31 C-terminal" evidence="1">
    <location>
        <begin position="8"/>
        <end position="92"/>
    </location>
</feature>
<dbReference type="InterPro" id="IPR013780">
    <property type="entry name" value="Glyco_hydro_b"/>
</dbReference>
<dbReference type="Gene3D" id="3.20.20.80">
    <property type="entry name" value="Glycosidases"/>
    <property type="match status" value="1"/>
</dbReference>
<reference evidence="2 3" key="1">
    <citation type="submission" date="2024-10" db="EMBL/GenBank/DDBJ databases">
        <title>The Natural Products Discovery Center: Release of the First 8490 Sequenced Strains for Exploring Actinobacteria Biosynthetic Diversity.</title>
        <authorList>
            <person name="Kalkreuter E."/>
            <person name="Kautsar S.A."/>
            <person name="Yang D."/>
            <person name="Bader C.D."/>
            <person name="Teijaro C.N."/>
            <person name="Fluegel L."/>
            <person name="Davis C.M."/>
            <person name="Simpson J.R."/>
            <person name="Lauterbach L."/>
            <person name="Steele A.D."/>
            <person name="Gui C."/>
            <person name="Meng S."/>
            <person name="Li G."/>
            <person name="Viehrig K."/>
            <person name="Ye F."/>
            <person name="Su P."/>
            <person name="Kiefer A.F."/>
            <person name="Nichols A."/>
            <person name="Cepeda A.J."/>
            <person name="Yan W."/>
            <person name="Fan B."/>
            <person name="Jiang Y."/>
            <person name="Adhikari A."/>
            <person name="Zheng C.-J."/>
            <person name="Schuster L."/>
            <person name="Cowan T.M."/>
            <person name="Smanski M.J."/>
            <person name="Chevrette M.G."/>
            <person name="De Carvalho L.P.S."/>
            <person name="Shen B."/>
        </authorList>
    </citation>
    <scope>NUCLEOTIDE SEQUENCE [LARGE SCALE GENOMIC DNA]</scope>
    <source>
        <strain evidence="2 3">NPDC000087</strain>
    </source>
</reference>
<dbReference type="SUPFAM" id="SSF51011">
    <property type="entry name" value="Glycosyl hydrolase domain"/>
    <property type="match status" value="1"/>
</dbReference>
<protein>
    <submittedName>
        <fullName evidence="2">TIM-barrel domain-containing protein</fullName>
    </submittedName>
</protein>
<organism evidence="2 3">
    <name type="scientific">Paractinoplanes globisporus</name>
    <dbReference type="NCBI Taxonomy" id="113565"/>
    <lineage>
        <taxon>Bacteria</taxon>
        <taxon>Bacillati</taxon>
        <taxon>Actinomycetota</taxon>
        <taxon>Actinomycetes</taxon>
        <taxon>Micromonosporales</taxon>
        <taxon>Micromonosporaceae</taxon>
        <taxon>Paractinoplanes</taxon>
    </lineage>
</organism>
<proteinExistence type="predicted"/>
<accession>A0ABW6W7Q0</accession>
<dbReference type="PANTHER" id="PTHR43863:SF2">
    <property type="entry name" value="MALTASE-GLUCOAMYLASE"/>
    <property type="match status" value="1"/>
</dbReference>
<dbReference type="Pfam" id="PF21365">
    <property type="entry name" value="Glyco_hydro_31_3rd"/>
    <property type="match status" value="1"/>
</dbReference>
<name>A0ABW6W7Q0_9ACTN</name>
<dbReference type="InterPro" id="IPR051816">
    <property type="entry name" value="Glycosyl_Hydrolase_31"/>
</dbReference>
<dbReference type="PANTHER" id="PTHR43863">
    <property type="entry name" value="HYDROLASE, PUTATIVE (AFU_ORTHOLOGUE AFUA_1G03140)-RELATED"/>
    <property type="match status" value="1"/>
</dbReference>
<sequence>MDHASATGVPPMRPLFLEFPDDPAAWAVEDQFLLGPDILVAPVTELGARQRRVYLPAGAEWTDSETGRRYPGGAHVVIDAPLDRIPLLVRDDARLPLTVGWPGSPVPRASASAWPRSLNWGARHPIGPICVTPGR</sequence>
<evidence type="ECO:0000259" key="1">
    <source>
        <dbReference type="Pfam" id="PF21365"/>
    </source>
</evidence>
<evidence type="ECO:0000313" key="2">
    <source>
        <dbReference type="EMBL" id="MFF5289340.1"/>
    </source>
</evidence>
<comment type="caution">
    <text evidence="2">The sequence shown here is derived from an EMBL/GenBank/DDBJ whole genome shotgun (WGS) entry which is preliminary data.</text>
</comment>
<keyword evidence="3" id="KW-1185">Reference proteome</keyword>
<dbReference type="InterPro" id="IPR048395">
    <property type="entry name" value="Glyco_hydro_31_C"/>
</dbReference>
<dbReference type="EMBL" id="JBIAZU010000001">
    <property type="protein sequence ID" value="MFF5289340.1"/>
    <property type="molecule type" value="Genomic_DNA"/>
</dbReference>
<dbReference type="Proteomes" id="UP001602245">
    <property type="component" value="Unassembled WGS sequence"/>
</dbReference>
<evidence type="ECO:0000313" key="3">
    <source>
        <dbReference type="Proteomes" id="UP001602245"/>
    </source>
</evidence>